<dbReference type="EMBL" id="CDMZ01000396">
    <property type="protein sequence ID" value="CEM13386.1"/>
    <property type="molecule type" value="Genomic_DNA"/>
</dbReference>
<evidence type="ECO:0000313" key="2">
    <source>
        <dbReference type="EMBL" id="CEM13386.1"/>
    </source>
</evidence>
<evidence type="ECO:0000256" key="1">
    <source>
        <dbReference type="SAM" id="MobiDB-lite"/>
    </source>
</evidence>
<feature type="compositionally biased region" description="Basic and acidic residues" evidence="1">
    <location>
        <begin position="22"/>
        <end position="36"/>
    </location>
</feature>
<feature type="region of interest" description="Disordered" evidence="1">
    <location>
        <begin position="18"/>
        <end position="42"/>
    </location>
</feature>
<sequence length="107" mass="11704">MGHSRGLFIASKNVFTLNPSDARAEREGTHTDKQRPEPGTLQELPFVTTPMSARASNYPLSIQVPSAILTQDLAPSDPSWWMKASMESFLPSCRYVHQSGPTASKTG</sequence>
<name>A0A0G4FIM8_9ALVE</name>
<proteinExistence type="predicted"/>
<reference evidence="2" key="1">
    <citation type="submission" date="2014-11" db="EMBL/GenBank/DDBJ databases">
        <authorList>
            <person name="Otto D Thomas"/>
            <person name="Naeem Raeece"/>
        </authorList>
    </citation>
    <scope>NUCLEOTIDE SEQUENCE</scope>
</reference>
<gene>
    <name evidence="2" type="ORF">Cvel_3373</name>
</gene>
<accession>A0A0G4FIM8</accession>
<dbReference type="VEuPathDB" id="CryptoDB:Cvel_3373"/>
<organism evidence="2">
    <name type="scientific">Chromera velia CCMP2878</name>
    <dbReference type="NCBI Taxonomy" id="1169474"/>
    <lineage>
        <taxon>Eukaryota</taxon>
        <taxon>Sar</taxon>
        <taxon>Alveolata</taxon>
        <taxon>Colpodellida</taxon>
        <taxon>Chromeraceae</taxon>
        <taxon>Chromera</taxon>
    </lineage>
</organism>
<dbReference type="PhylomeDB" id="A0A0G4FIM8"/>
<protein>
    <submittedName>
        <fullName evidence="2">Uncharacterized protein</fullName>
    </submittedName>
</protein>
<dbReference type="AlphaFoldDB" id="A0A0G4FIM8"/>